<dbReference type="AlphaFoldDB" id="A0A167LYW1"/>
<dbReference type="RefSeq" id="XP_018289414.1">
    <property type="nucleotide sequence ID" value="XM_018436418.1"/>
</dbReference>
<name>A0A167LYW1_PHYB8</name>
<organism evidence="1 2">
    <name type="scientific">Phycomyces blakesleeanus (strain ATCC 8743b / DSM 1359 / FGSC 10004 / NBRC 33097 / NRRL 1555)</name>
    <dbReference type="NCBI Taxonomy" id="763407"/>
    <lineage>
        <taxon>Eukaryota</taxon>
        <taxon>Fungi</taxon>
        <taxon>Fungi incertae sedis</taxon>
        <taxon>Mucoromycota</taxon>
        <taxon>Mucoromycotina</taxon>
        <taxon>Mucoromycetes</taxon>
        <taxon>Mucorales</taxon>
        <taxon>Phycomycetaceae</taxon>
        <taxon>Phycomyces</taxon>
    </lineage>
</organism>
<dbReference type="Proteomes" id="UP000077315">
    <property type="component" value="Unassembled WGS sequence"/>
</dbReference>
<dbReference type="VEuPathDB" id="FungiDB:PHYBLDRAFT_170740"/>
<keyword evidence="2" id="KW-1185">Reference proteome</keyword>
<dbReference type="InParanoid" id="A0A167LYW1"/>
<evidence type="ECO:0000313" key="1">
    <source>
        <dbReference type="EMBL" id="OAD71374.1"/>
    </source>
</evidence>
<protein>
    <submittedName>
        <fullName evidence="1">Uncharacterized protein</fullName>
    </submittedName>
</protein>
<reference evidence="2" key="1">
    <citation type="submission" date="2015-06" db="EMBL/GenBank/DDBJ databases">
        <title>Expansion of signal transduction pathways in fungi by whole-genome duplication.</title>
        <authorList>
            <consortium name="DOE Joint Genome Institute"/>
            <person name="Corrochano L.M."/>
            <person name="Kuo A."/>
            <person name="Marcet-Houben M."/>
            <person name="Polaino S."/>
            <person name="Salamov A."/>
            <person name="Villalobos J.M."/>
            <person name="Alvarez M.I."/>
            <person name="Avalos J."/>
            <person name="Benito E.P."/>
            <person name="Benoit I."/>
            <person name="Burger G."/>
            <person name="Camino L.P."/>
            <person name="Canovas D."/>
            <person name="Cerda-Olmedo E."/>
            <person name="Cheng J.-F."/>
            <person name="Dominguez A."/>
            <person name="Elias M."/>
            <person name="Eslava A.P."/>
            <person name="Glaser F."/>
            <person name="Grimwood J."/>
            <person name="Gutierrez G."/>
            <person name="Heitman J."/>
            <person name="Henrissat B."/>
            <person name="Iturriaga E.A."/>
            <person name="Lang B.F."/>
            <person name="Lavin J.L."/>
            <person name="Lee S."/>
            <person name="Li W."/>
            <person name="Lindquist E."/>
            <person name="Lopez-Garcia S."/>
            <person name="Luque E.M."/>
            <person name="Marcos A.T."/>
            <person name="Martin J."/>
            <person name="McCluskey K."/>
            <person name="Medina H.R."/>
            <person name="Miralles-Duran A."/>
            <person name="Miyazaki A."/>
            <person name="Munoz-Torres E."/>
            <person name="Oguiza J.A."/>
            <person name="Ohm R."/>
            <person name="Olmedo M."/>
            <person name="Orejas M."/>
            <person name="Ortiz-Castellanos L."/>
            <person name="Pisabarro A.G."/>
            <person name="Rodriguez-Romero J."/>
            <person name="Ruiz-Herrera J."/>
            <person name="Ruiz-Vazquez R."/>
            <person name="Sanz C."/>
            <person name="Schackwitz W."/>
            <person name="Schmutz J."/>
            <person name="Shahriari M."/>
            <person name="Shelest E."/>
            <person name="Silva-Franco F."/>
            <person name="Soanes D."/>
            <person name="Syed K."/>
            <person name="Tagua V.G."/>
            <person name="Talbot N.J."/>
            <person name="Thon M."/>
            <person name="De vries R.P."/>
            <person name="Wiebenga A."/>
            <person name="Yadav J.S."/>
            <person name="Braun E.L."/>
            <person name="Baker S."/>
            <person name="Garre V."/>
            <person name="Horwitz B."/>
            <person name="Torres-Martinez S."/>
            <person name="Idnurm A."/>
            <person name="Herrera-Estrella A."/>
            <person name="Gabaldon T."/>
            <person name="Grigoriev I.V."/>
        </authorList>
    </citation>
    <scope>NUCLEOTIDE SEQUENCE [LARGE SCALE GENOMIC DNA]</scope>
    <source>
        <strain evidence="2">NRRL 1555(-)</strain>
    </source>
</reference>
<accession>A0A167LYW1</accession>
<gene>
    <name evidence="1" type="ORF">PHYBLDRAFT_170740</name>
</gene>
<evidence type="ECO:0000313" key="2">
    <source>
        <dbReference type="Proteomes" id="UP000077315"/>
    </source>
</evidence>
<proteinExistence type="predicted"/>
<dbReference type="EMBL" id="KV440986">
    <property type="protein sequence ID" value="OAD71374.1"/>
    <property type="molecule type" value="Genomic_DNA"/>
</dbReference>
<sequence>MPDYPVNVKTLRAYRKDRTPSVEAIKDMMKKLATIEESLSFMSLQLKEICYEQKAPRDPGVISMNDDLNTKKAWGFDMENYLISSHFTASQSKIAVIPHMDSSYRQWYRVYRTTSQPKLVVNDPFLCFWKHLILNMLTSQNKINARF</sequence>
<dbReference type="GeneID" id="28997324"/>